<dbReference type="InterPro" id="IPR002347">
    <property type="entry name" value="SDR_fam"/>
</dbReference>
<dbReference type="EMBL" id="CXWC01000011">
    <property type="protein sequence ID" value="CTQ72355.1"/>
    <property type="molecule type" value="Genomic_DNA"/>
</dbReference>
<dbReference type="GO" id="GO:0004316">
    <property type="term" value="F:3-oxoacyl-[acyl-carrier-protein] reductase (NADPH) activity"/>
    <property type="evidence" value="ECO:0007669"/>
    <property type="project" value="UniProtKB-EC"/>
</dbReference>
<feature type="domain" description="Ketoreductase" evidence="3">
    <location>
        <begin position="4"/>
        <end position="179"/>
    </location>
</feature>
<dbReference type="Proteomes" id="UP000049983">
    <property type="component" value="Unassembled WGS sequence"/>
</dbReference>
<dbReference type="SUPFAM" id="SSF51735">
    <property type="entry name" value="NAD(P)-binding Rossmann-fold domains"/>
    <property type="match status" value="1"/>
</dbReference>
<dbReference type="PANTHER" id="PTHR42760:SF133">
    <property type="entry name" value="3-OXOACYL-[ACYL-CARRIER-PROTEIN] REDUCTASE"/>
    <property type="match status" value="1"/>
</dbReference>
<dbReference type="EC" id="1.1.1.100" evidence="4"/>
<dbReference type="Gene3D" id="3.40.50.720">
    <property type="entry name" value="NAD(P)-binding Rossmann-like Domain"/>
    <property type="match status" value="1"/>
</dbReference>
<dbReference type="RefSeq" id="WP_055110980.1">
    <property type="nucleotide sequence ID" value="NZ_CANKXR010000012.1"/>
</dbReference>
<dbReference type="FunFam" id="3.40.50.720:FF:000084">
    <property type="entry name" value="Short-chain dehydrogenase reductase"/>
    <property type="match status" value="1"/>
</dbReference>
<dbReference type="InterPro" id="IPR036291">
    <property type="entry name" value="NAD(P)-bd_dom_sf"/>
</dbReference>
<dbReference type="GeneID" id="97670558"/>
<dbReference type="PRINTS" id="PR00080">
    <property type="entry name" value="SDRFAMILY"/>
</dbReference>
<evidence type="ECO:0000256" key="2">
    <source>
        <dbReference type="ARBA" id="ARBA00023002"/>
    </source>
</evidence>
<accession>A0A0M6ZP26</accession>
<evidence type="ECO:0000313" key="5">
    <source>
        <dbReference type="Proteomes" id="UP000049983"/>
    </source>
</evidence>
<dbReference type="AlphaFoldDB" id="A0A0M6ZP26"/>
<keyword evidence="2 4" id="KW-0560">Oxidoreductase</keyword>
<proteinExistence type="inferred from homology"/>
<gene>
    <name evidence="4" type="primary">fabG_13</name>
    <name evidence="4" type="ORF">LA5096_03207</name>
</gene>
<protein>
    <submittedName>
        <fullName evidence="4">3-oxoacyl-[acyl-carrier-protein] reductase FabG</fullName>
        <ecNumber evidence="4">1.1.1.100</ecNumber>
    </submittedName>
</protein>
<dbReference type="InterPro" id="IPR057326">
    <property type="entry name" value="KR_dom"/>
</dbReference>
<dbReference type="InterPro" id="IPR020904">
    <property type="entry name" value="Sc_DH/Rdtase_CS"/>
</dbReference>
<evidence type="ECO:0000313" key="4">
    <source>
        <dbReference type="EMBL" id="CTQ72355.1"/>
    </source>
</evidence>
<dbReference type="Pfam" id="PF13561">
    <property type="entry name" value="adh_short_C2"/>
    <property type="match status" value="1"/>
</dbReference>
<dbReference type="PRINTS" id="PR00081">
    <property type="entry name" value="GDHRDH"/>
</dbReference>
<evidence type="ECO:0000256" key="1">
    <source>
        <dbReference type="ARBA" id="ARBA00006484"/>
    </source>
</evidence>
<organism evidence="4 5">
    <name type="scientific">Roseibium album</name>
    <dbReference type="NCBI Taxonomy" id="311410"/>
    <lineage>
        <taxon>Bacteria</taxon>
        <taxon>Pseudomonadati</taxon>
        <taxon>Pseudomonadota</taxon>
        <taxon>Alphaproteobacteria</taxon>
        <taxon>Hyphomicrobiales</taxon>
        <taxon>Stappiaceae</taxon>
        <taxon>Roseibium</taxon>
    </lineage>
</organism>
<dbReference type="SMART" id="SM00822">
    <property type="entry name" value="PKS_KR"/>
    <property type="match status" value="1"/>
</dbReference>
<name>A0A0M6ZP26_9HYPH</name>
<dbReference type="CDD" id="cd05233">
    <property type="entry name" value="SDR_c"/>
    <property type="match status" value="1"/>
</dbReference>
<reference evidence="5" key="1">
    <citation type="submission" date="2015-07" db="EMBL/GenBank/DDBJ databases">
        <authorList>
            <person name="Rodrigo-Torres Lidia"/>
            <person name="Arahal R.David."/>
        </authorList>
    </citation>
    <scope>NUCLEOTIDE SEQUENCE [LARGE SCALE GENOMIC DNA]</scope>
    <source>
        <strain evidence="5">CECT 5096</strain>
    </source>
</reference>
<dbReference type="PANTHER" id="PTHR42760">
    <property type="entry name" value="SHORT-CHAIN DEHYDROGENASES/REDUCTASES FAMILY MEMBER"/>
    <property type="match status" value="1"/>
</dbReference>
<evidence type="ECO:0000259" key="3">
    <source>
        <dbReference type="SMART" id="SM00822"/>
    </source>
</evidence>
<dbReference type="PROSITE" id="PS00061">
    <property type="entry name" value="ADH_SHORT"/>
    <property type="match status" value="1"/>
</dbReference>
<sequence>MQGKVILVTGAARGIGKAIAQHLLDQGARVALCDIGDIEASNLPDHSSIHKCDVSDDRACAALVDDVTARHGRLDGLVNNAAIGDISTWDQLDLERYRHVINVNQSGALHMCRAATPVLTASHGAIVNIASIMGMVGSVDSVPYSMAKGAILNLTRCLACDLAEHGIRVNSVSPGFIDTDMAVMNDGSHEHDTEYFKTVYLRHRKIPLARPAQPVEVAGAVAFLLSDAASYVTGANLPVDGGVTATF</sequence>
<dbReference type="OrthoDB" id="7745792at2"/>
<comment type="similarity">
    <text evidence="1">Belongs to the short-chain dehydrogenases/reductases (SDR) family.</text>
</comment>
<keyword evidence="5" id="KW-1185">Reference proteome</keyword>
<dbReference type="STRING" id="311410.LA5095_00066"/>